<accession>A0A8B6DY11</accession>
<proteinExistence type="predicted"/>
<sequence length="415" mass="46621">MSKQCKIVDPELPSTSSISADFDWKECIFCQEQTKENLQCPAYSKRSDLDVGTGYKTLETILERCQLIEWFPIPIRLERARPLKISDESSDNRIQGIVLAELVVYIEESRIDSDVIPIFKLADLMRMYTFRIEQFGLDISAHKQGRDVLLLFNDDVGAAIKLATRTNYDDEAMILYKAAQIVRKDMMAMQYIFNGTFETGCQQNSVPQSLKTIVGMILGGPNIKMQSIEEQTTLTILQLLQFNSSICRRKDSSPVFHSTEREPLLSIYLGLLLHAETRKRGLIYKMYFLGLSLSYDRIMNLSTALGNSICEAFNIENVVCPAKLRSGVFTTAAVDNIYHNPSSTTAKGSLHGTAISLFQHPVPGNVGVERLTIPIDSTVSKRENLKPLPKAYTIVPPVVLPKETCRNTNGSWSDD</sequence>
<dbReference type="EMBL" id="UYJE01004184">
    <property type="protein sequence ID" value="VDI25801.1"/>
    <property type="molecule type" value="Genomic_DNA"/>
</dbReference>
<protein>
    <submittedName>
        <fullName evidence="1">Uncharacterized protein</fullName>
    </submittedName>
</protein>
<evidence type="ECO:0000313" key="1">
    <source>
        <dbReference type="EMBL" id="VDI25801.1"/>
    </source>
</evidence>
<gene>
    <name evidence="1" type="ORF">MGAL_10B038986</name>
</gene>
<organism evidence="1 2">
    <name type="scientific">Mytilus galloprovincialis</name>
    <name type="common">Mediterranean mussel</name>
    <dbReference type="NCBI Taxonomy" id="29158"/>
    <lineage>
        <taxon>Eukaryota</taxon>
        <taxon>Metazoa</taxon>
        <taxon>Spiralia</taxon>
        <taxon>Lophotrochozoa</taxon>
        <taxon>Mollusca</taxon>
        <taxon>Bivalvia</taxon>
        <taxon>Autobranchia</taxon>
        <taxon>Pteriomorphia</taxon>
        <taxon>Mytilida</taxon>
        <taxon>Mytiloidea</taxon>
        <taxon>Mytilidae</taxon>
        <taxon>Mytilinae</taxon>
        <taxon>Mytilus</taxon>
    </lineage>
</organism>
<reference evidence="1" key="1">
    <citation type="submission" date="2018-11" db="EMBL/GenBank/DDBJ databases">
        <authorList>
            <person name="Alioto T."/>
            <person name="Alioto T."/>
        </authorList>
    </citation>
    <scope>NUCLEOTIDE SEQUENCE</scope>
</reference>
<name>A0A8B6DY11_MYTGA</name>
<evidence type="ECO:0000313" key="2">
    <source>
        <dbReference type="Proteomes" id="UP000596742"/>
    </source>
</evidence>
<dbReference type="Proteomes" id="UP000596742">
    <property type="component" value="Unassembled WGS sequence"/>
</dbReference>
<comment type="caution">
    <text evidence="1">The sequence shown here is derived from an EMBL/GenBank/DDBJ whole genome shotgun (WGS) entry which is preliminary data.</text>
</comment>
<keyword evidence="2" id="KW-1185">Reference proteome</keyword>
<dbReference type="PANTHER" id="PTHR47018">
    <property type="entry name" value="CXC DOMAIN-CONTAINING PROTEIN-RELATED"/>
    <property type="match status" value="1"/>
</dbReference>
<dbReference type="OrthoDB" id="7387685at2759"/>
<dbReference type="AlphaFoldDB" id="A0A8B6DY11"/>